<feature type="domain" description="Tryptophan synthase beta chain-like PALP" evidence="3">
    <location>
        <begin position="76"/>
        <end position="371"/>
    </location>
</feature>
<proteinExistence type="predicted"/>
<dbReference type="InterPro" id="IPR036052">
    <property type="entry name" value="TrpB-like_PALP_sf"/>
</dbReference>
<sequence>MNDIRQVQLNPACRFICLKCGNEDSLSLNFQCKACNGLIACDYPNTEFSIDMRYSGIWRFHSILPILFHSFYDCAETPLIPLIDDESILYGKNEGVLPSISTKYRQCVISVPSLIALGCKEVTLVSSGNTGSSYMYWANKVKGALRIHVFASTLHAQRLYFTNPYATVHVAENNLSAADEACMAFSKKEHIFYEGGFFNPFRREGLKTSYLESLLRMNWDVDVFIQAVSSGMGVIGFHSLVKLLHRQGLIKKIPKMVCVQQDTCQPMCLSYNEGSEEIIESYIPKDPVGLAKAILRSNPKKSYPYVKQVVEETKGCFCMVTQDEIDQSFKFLANKYVNACHTSAATVAAFKKLKNKGWIQPGDRCVAILTGGLYHGQDL</sequence>
<accession>A0A378K0Q4</accession>
<comment type="cofactor">
    <cofactor evidence="1">
        <name>pyridoxal 5'-phosphate</name>
        <dbReference type="ChEBI" id="CHEBI:597326"/>
    </cofactor>
</comment>
<evidence type="ECO:0000313" key="4">
    <source>
        <dbReference type="EMBL" id="KTD31168.1"/>
    </source>
</evidence>
<dbReference type="EMBL" id="LNYN01000041">
    <property type="protein sequence ID" value="KTD31168.1"/>
    <property type="molecule type" value="Genomic_DNA"/>
</dbReference>
<protein>
    <submittedName>
        <fullName evidence="5">Threonine synthase</fullName>
        <ecNumber evidence="5">4.2.3.1</ecNumber>
    </submittedName>
</protein>
<dbReference type="Proteomes" id="UP000054985">
    <property type="component" value="Unassembled WGS sequence"/>
</dbReference>
<evidence type="ECO:0000259" key="3">
    <source>
        <dbReference type="Pfam" id="PF00291"/>
    </source>
</evidence>
<evidence type="ECO:0000313" key="6">
    <source>
        <dbReference type="Proteomes" id="UP000054985"/>
    </source>
</evidence>
<evidence type="ECO:0000313" key="7">
    <source>
        <dbReference type="Proteomes" id="UP000254040"/>
    </source>
</evidence>
<evidence type="ECO:0000256" key="1">
    <source>
        <dbReference type="ARBA" id="ARBA00001933"/>
    </source>
</evidence>
<evidence type="ECO:0000256" key="2">
    <source>
        <dbReference type="ARBA" id="ARBA00022898"/>
    </source>
</evidence>
<reference evidence="4 6" key="1">
    <citation type="submission" date="2015-11" db="EMBL/GenBank/DDBJ databases">
        <title>Genomic analysis of 38 Legionella species identifies large and diverse effector repertoires.</title>
        <authorList>
            <person name="Burstein D."/>
            <person name="Amaro F."/>
            <person name="Zusman T."/>
            <person name="Lifshitz Z."/>
            <person name="Cohen O."/>
            <person name="Gilbert J.A."/>
            <person name="Pupko T."/>
            <person name="Shuman H.A."/>
            <person name="Segal G."/>
        </authorList>
    </citation>
    <scope>NUCLEOTIDE SEQUENCE [LARGE SCALE GENOMIC DNA]</scope>
    <source>
        <strain evidence="4 6">ATCC 43877</strain>
    </source>
</reference>
<gene>
    <name evidence="5" type="primary">thrC</name>
    <name evidence="4" type="ORF">Lmor_2775</name>
    <name evidence="5" type="ORF">NCTC12239_02151</name>
</gene>
<dbReference type="RefSeq" id="WP_028384910.1">
    <property type="nucleotide sequence ID" value="NZ_CAAAJG010000032.1"/>
</dbReference>
<dbReference type="Gene3D" id="3.40.50.1100">
    <property type="match status" value="2"/>
</dbReference>
<dbReference type="InterPro" id="IPR001926">
    <property type="entry name" value="TrpB-like_PALP"/>
</dbReference>
<dbReference type="Proteomes" id="UP000254040">
    <property type="component" value="Unassembled WGS sequence"/>
</dbReference>
<keyword evidence="2" id="KW-0663">Pyridoxal phosphate</keyword>
<reference evidence="5 7" key="2">
    <citation type="submission" date="2018-06" db="EMBL/GenBank/DDBJ databases">
        <authorList>
            <consortium name="Pathogen Informatics"/>
            <person name="Doyle S."/>
        </authorList>
    </citation>
    <scope>NUCLEOTIDE SEQUENCE [LARGE SCALE GENOMIC DNA]</scope>
    <source>
        <strain evidence="5 7">NCTC12239</strain>
    </source>
</reference>
<dbReference type="AlphaFoldDB" id="A0A378K0Q4"/>
<dbReference type="SUPFAM" id="SSF53686">
    <property type="entry name" value="Tryptophan synthase beta subunit-like PLP-dependent enzymes"/>
    <property type="match status" value="1"/>
</dbReference>
<name>A0A378K0Q4_9GAMM</name>
<dbReference type="Pfam" id="PF00291">
    <property type="entry name" value="PALP"/>
    <property type="match status" value="1"/>
</dbReference>
<dbReference type="EMBL" id="UGOG01000001">
    <property type="protein sequence ID" value="STX63208.1"/>
    <property type="molecule type" value="Genomic_DNA"/>
</dbReference>
<keyword evidence="5" id="KW-0456">Lyase</keyword>
<evidence type="ECO:0000313" key="5">
    <source>
        <dbReference type="EMBL" id="STX63208.1"/>
    </source>
</evidence>
<dbReference type="EC" id="4.2.3.1" evidence="5"/>
<organism evidence="5 7">
    <name type="scientific">Legionella moravica</name>
    <dbReference type="NCBI Taxonomy" id="39962"/>
    <lineage>
        <taxon>Bacteria</taxon>
        <taxon>Pseudomonadati</taxon>
        <taxon>Pseudomonadota</taxon>
        <taxon>Gammaproteobacteria</taxon>
        <taxon>Legionellales</taxon>
        <taxon>Legionellaceae</taxon>
        <taxon>Legionella</taxon>
    </lineage>
</organism>
<dbReference type="STRING" id="39962.Lmor_2775"/>
<dbReference type="GO" id="GO:0004795">
    <property type="term" value="F:threonine synthase activity"/>
    <property type="evidence" value="ECO:0007669"/>
    <property type="project" value="UniProtKB-EC"/>
</dbReference>
<dbReference type="OrthoDB" id="9778118at2"/>
<keyword evidence="6" id="KW-1185">Reference proteome</keyword>